<reference evidence="2" key="1">
    <citation type="submission" date="2025-08" db="UniProtKB">
        <authorList>
            <consortium name="RefSeq"/>
        </authorList>
    </citation>
    <scope>IDENTIFICATION</scope>
    <source>
        <tissue evidence="2">Testes</tissue>
    </source>
</reference>
<keyword evidence="1" id="KW-1185">Reference proteome</keyword>
<dbReference type="Gene3D" id="3.40.50.1110">
    <property type="entry name" value="SGNH hydrolase"/>
    <property type="match status" value="1"/>
</dbReference>
<dbReference type="CDD" id="cd00229">
    <property type="entry name" value="SGNH_hydrolase"/>
    <property type="match status" value="1"/>
</dbReference>
<dbReference type="InterPro" id="IPR036514">
    <property type="entry name" value="SGNH_hydro_sf"/>
</dbReference>
<dbReference type="PANTHER" id="PTHR34407:SF1">
    <property type="entry name" value="SGNH HYDROLASE-TYPE ESTERASE DOMAIN-CONTAINING PROTEIN"/>
    <property type="match status" value="1"/>
</dbReference>
<protein>
    <submittedName>
        <fullName evidence="2">Uncharacterized protein LOC102805101</fullName>
    </submittedName>
</protein>
<gene>
    <name evidence="2" type="primary">LOC102805101</name>
</gene>
<proteinExistence type="predicted"/>
<dbReference type="GeneID" id="102805101"/>
<dbReference type="PANTHER" id="PTHR34407">
    <property type="entry name" value="EXPRESSED PROTEIN"/>
    <property type="match status" value="1"/>
</dbReference>
<dbReference type="Proteomes" id="UP000694865">
    <property type="component" value="Unplaced"/>
</dbReference>
<dbReference type="RefSeq" id="XP_006812055.1">
    <property type="nucleotide sequence ID" value="XM_006811992.1"/>
</dbReference>
<name>A0ABM0LWB4_SACKO</name>
<dbReference type="SUPFAM" id="SSF52266">
    <property type="entry name" value="SGNH hydrolase"/>
    <property type="match status" value="1"/>
</dbReference>
<organism evidence="1 2">
    <name type="scientific">Saccoglossus kowalevskii</name>
    <name type="common">Acorn worm</name>
    <dbReference type="NCBI Taxonomy" id="10224"/>
    <lineage>
        <taxon>Eukaryota</taxon>
        <taxon>Metazoa</taxon>
        <taxon>Hemichordata</taxon>
        <taxon>Enteropneusta</taxon>
        <taxon>Harrimaniidae</taxon>
        <taxon>Saccoglossus</taxon>
    </lineage>
</organism>
<evidence type="ECO:0000313" key="1">
    <source>
        <dbReference type="Proteomes" id="UP000694865"/>
    </source>
</evidence>
<accession>A0ABM0LWB4</accession>
<evidence type="ECO:0000313" key="2">
    <source>
        <dbReference type="RefSeq" id="XP_006812055.1"/>
    </source>
</evidence>
<sequence length="428" mass="47736">MGRKIQGIFVRLQHEKENMTSIVHEMGLDKSVLDRSIVNWGNVIRLKRAFREVIETGRVLKIGIMGGSVSAVNVYPRLLEKALKRILDSDVSIYNGAIGATDSQYYAYCMRNHLDTQNLDIIIWELAVNDFLKGVSPSGQEEITRQVIELPNKPQLLYVNFLFGKQIAKKSCNNSEDTGGRELSMYYAVPSISLSKAACRRIKAGKADDLLGGVNKNHLSSKAHLQMELFLRYFMVNVLSNVTWEILESKTSLSSEVMTEVEHVPGPLPPTYFMDTRVTKPKCWSALLPQLGIGEYLWPIRAADGWDKVPVHSDSGDRKQVWVGSKNGSVIRFPISIEPYENLTSKLAISTFTCENCGSVRAIVDNDFARAATISGRSQHRITWPTVIATDLEPGSHNITIKCLSDDPFHLAAIATAYDLTTPLSIFT</sequence>